<keyword evidence="2" id="KW-1133">Transmembrane helix</keyword>
<accession>A0ABQ6K3Z2</accession>
<dbReference type="NCBIfam" id="TIGR00350">
    <property type="entry name" value="lytR_cpsA_psr"/>
    <property type="match status" value="1"/>
</dbReference>
<organism evidence="4 5">
    <name type="scientific">Pseudolysinimonas kribbensis</name>
    <dbReference type="NCBI Taxonomy" id="433641"/>
    <lineage>
        <taxon>Bacteria</taxon>
        <taxon>Bacillati</taxon>
        <taxon>Actinomycetota</taxon>
        <taxon>Actinomycetes</taxon>
        <taxon>Micrococcales</taxon>
        <taxon>Microbacteriaceae</taxon>
        <taxon>Pseudolysinimonas</taxon>
    </lineage>
</organism>
<evidence type="ECO:0000256" key="2">
    <source>
        <dbReference type="SAM" id="Phobius"/>
    </source>
</evidence>
<dbReference type="InterPro" id="IPR004474">
    <property type="entry name" value="LytR_CpsA_psr"/>
</dbReference>
<comment type="caution">
    <text evidence="4">The sequence shown here is derived from an EMBL/GenBank/DDBJ whole genome shotgun (WGS) entry which is preliminary data.</text>
</comment>
<dbReference type="Gene3D" id="3.40.630.190">
    <property type="entry name" value="LCP protein"/>
    <property type="match status" value="1"/>
</dbReference>
<evidence type="ECO:0000259" key="3">
    <source>
        <dbReference type="Pfam" id="PF03816"/>
    </source>
</evidence>
<dbReference type="InterPro" id="IPR050922">
    <property type="entry name" value="LytR/CpsA/Psr_CW_biosynth"/>
</dbReference>
<dbReference type="EMBL" id="BSVB01000001">
    <property type="protein sequence ID" value="GMA94280.1"/>
    <property type="molecule type" value="Genomic_DNA"/>
</dbReference>
<reference evidence="5" key="1">
    <citation type="journal article" date="2019" name="Int. J. Syst. Evol. Microbiol.">
        <title>The Global Catalogue of Microorganisms (GCM) 10K type strain sequencing project: providing services to taxonomists for standard genome sequencing and annotation.</title>
        <authorList>
            <consortium name="The Broad Institute Genomics Platform"/>
            <consortium name="The Broad Institute Genome Sequencing Center for Infectious Disease"/>
            <person name="Wu L."/>
            <person name="Ma J."/>
        </authorList>
    </citation>
    <scope>NUCLEOTIDE SEQUENCE [LARGE SCALE GENOMIC DNA]</scope>
    <source>
        <strain evidence="5">NBRC 108894</strain>
    </source>
</reference>
<feature type="transmembrane region" description="Helical" evidence="2">
    <location>
        <begin position="121"/>
        <end position="143"/>
    </location>
</feature>
<dbReference type="PANTHER" id="PTHR33392:SF6">
    <property type="entry name" value="POLYISOPRENYL-TEICHOIC ACID--PEPTIDOGLYCAN TEICHOIC ACID TRANSFERASE TAGU"/>
    <property type="match status" value="1"/>
</dbReference>
<dbReference type="Pfam" id="PF03816">
    <property type="entry name" value="LytR_cpsA_psr"/>
    <property type="match status" value="1"/>
</dbReference>
<comment type="similarity">
    <text evidence="1">Belongs to the LytR/CpsA/Psr (LCP) family.</text>
</comment>
<dbReference type="PANTHER" id="PTHR33392">
    <property type="entry name" value="POLYISOPRENYL-TEICHOIC ACID--PEPTIDOGLYCAN TEICHOIC ACID TRANSFERASE TAGU"/>
    <property type="match status" value="1"/>
</dbReference>
<sequence length="421" mass="43563">MSQNALRAADPASPEVMSKRAWWLVGLNILVPGSAQTLAGNRRFGRFAMGLSILFWILLAATIVAALVLRGQLLLVLANPIVLWALAAVLGLYGLLWVVCTLDTVRLSRLVRVRPASRAGVALLAIVALVATGGAAFAGAAFAGRAAHVLAEVGSNTIQIIGPDGKPIQVGPFTGSANVLLVGSDSGDGNPAYGERGEALNDVTILIHLSTKSQSATAVSIPRDLYVGQPACRKPDGTTVPAVQQARFNTALSRGGLSCVVAAVQQLTGLTIPYAALVQFDGVVAMSDAVGGVTVCLAAPIDDPYTGLKLPAGANTLQGQTALSFLRTRHGLSTGSDLQRISNQQVFLSALVRQITSGNTLGDPNKVLGLADAAAKNMQLSTQLGQTGTLVSMALALKSIPLERIAFVQYPPRPPTSTGRA</sequence>
<name>A0ABQ6K3Z2_9MICO</name>
<evidence type="ECO:0000256" key="1">
    <source>
        <dbReference type="ARBA" id="ARBA00006068"/>
    </source>
</evidence>
<keyword evidence="2" id="KW-0472">Membrane</keyword>
<feature type="domain" description="Cell envelope-related transcriptional attenuator" evidence="3">
    <location>
        <begin position="201"/>
        <end position="356"/>
    </location>
</feature>
<evidence type="ECO:0000313" key="4">
    <source>
        <dbReference type="EMBL" id="GMA94280.1"/>
    </source>
</evidence>
<keyword evidence="5" id="KW-1185">Reference proteome</keyword>
<proteinExistence type="inferred from homology"/>
<dbReference type="Proteomes" id="UP001157034">
    <property type="component" value="Unassembled WGS sequence"/>
</dbReference>
<evidence type="ECO:0000313" key="5">
    <source>
        <dbReference type="Proteomes" id="UP001157034"/>
    </source>
</evidence>
<gene>
    <name evidence="4" type="ORF">GCM10025881_11040</name>
</gene>
<keyword evidence="2" id="KW-0812">Transmembrane</keyword>
<feature type="transmembrane region" description="Helical" evidence="2">
    <location>
        <begin position="47"/>
        <end position="69"/>
    </location>
</feature>
<protein>
    <recommendedName>
        <fullName evidence="3">Cell envelope-related transcriptional attenuator domain-containing protein</fullName>
    </recommendedName>
</protein>
<feature type="transmembrane region" description="Helical" evidence="2">
    <location>
        <begin position="81"/>
        <end position="100"/>
    </location>
</feature>